<dbReference type="PRINTS" id="PR00977">
    <property type="entry name" value="SCYTLDPTASE"/>
</dbReference>
<dbReference type="EMBL" id="AYKW01000001">
    <property type="protein sequence ID" value="PIL36490.1"/>
    <property type="molecule type" value="Genomic_DNA"/>
</dbReference>
<protein>
    <recommendedName>
        <fullName evidence="5">Aspergillopepsin</fullName>
    </recommendedName>
</protein>
<dbReference type="InterPro" id="IPR038656">
    <property type="entry name" value="Peptidase_G1_sf"/>
</dbReference>
<dbReference type="GO" id="GO:0070007">
    <property type="term" value="F:glutamic-type endopeptidase activity"/>
    <property type="evidence" value="ECO:0007669"/>
    <property type="project" value="InterPro"/>
</dbReference>
<reference evidence="3 4" key="1">
    <citation type="journal article" date="2015" name="Sci. Rep.">
        <title>Chromosome-level genome map provides insights into diverse defense mechanisms in the medicinal fungus Ganoderma sinense.</title>
        <authorList>
            <person name="Zhu Y."/>
            <person name="Xu J."/>
            <person name="Sun C."/>
            <person name="Zhou S."/>
            <person name="Xu H."/>
            <person name="Nelson D.R."/>
            <person name="Qian J."/>
            <person name="Song J."/>
            <person name="Luo H."/>
            <person name="Xiang L."/>
            <person name="Li Y."/>
            <person name="Xu Z."/>
            <person name="Ji A."/>
            <person name="Wang L."/>
            <person name="Lu S."/>
            <person name="Hayward A."/>
            <person name="Sun W."/>
            <person name="Li X."/>
            <person name="Schwartz D.C."/>
            <person name="Wang Y."/>
            <person name="Chen S."/>
        </authorList>
    </citation>
    <scope>NUCLEOTIDE SEQUENCE [LARGE SCALE GENOMIC DNA]</scope>
    <source>
        <strain evidence="3 4">ZZ0214-1</strain>
    </source>
</reference>
<dbReference type="Pfam" id="PF01828">
    <property type="entry name" value="Peptidase_A4"/>
    <property type="match status" value="1"/>
</dbReference>
<comment type="caution">
    <text evidence="3">The sequence shown here is derived from an EMBL/GenBank/DDBJ whole genome shotgun (WGS) entry which is preliminary data.</text>
</comment>
<evidence type="ECO:0000256" key="2">
    <source>
        <dbReference type="SAM" id="SignalP"/>
    </source>
</evidence>
<proteinExistence type="predicted"/>
<keyword evidence="2" id="KW-0732">Signal</keyword>
<evidence type="ECO:0000313" key="3">
    <source>
        <dbReference type="EMBL" id="PIL36490.1"/>
    </source>
</evidence>
<evidence type="ECO:0008006" key="5">
    <source>
        <dbReference type="Google" id="ProtNLM"/>
    </source>
</evidence>
<accession>A0A2G8SRV6</accession>
<evidence type="ECO:0000313" key="4">
    <source>
        <dbReference type="Proteomes" id="UP000230002"/>
    </source>
</evidence>
<dbReference type="Gene3D" id="2.60.120.700">
    <property type="entry name" value="Peptidase G1"/>
    <property type="match status" value="1"/>
</dbReference>
<dbReference type="InterPro" id="IPR013320">
    <property type="entry name" value="ConA-like_dom_sf"/>
</dbReference>
<keyword evidence="4" id="KW-1185">Reference proteome</keyword>
<dbReference type="GO" id="GO:0006508">
    <property type="term" value="P:proteolysis"/>
    <property type="evidence" value="ECO:0007669"/>
    <property type="project" value="InterPro"/>
</dbReference>
<dbReference type="PANTHER" id="PTHR37536:SF1">
    <property type="entry name" value="ASPERGILLOPEPSIN, PUTAITVE (AFU_ORTHOLOGUE AFUA_7G01200)"/>
    <property type="match status" value="1"/>
</dbReference>
<gene>
    <name evidence="3" type="ORF">GSI_00179</name>
</gene>
<feature type="chain" id="PRO_5013950198" description="Aspergillopepsin" evidence="2">
    <location>
        <begin position="19"/>
        <end position="275"/>
    </location>
</feature>
<feature type="active site" description="Proton acceptor" evidence="1">
    <location>
        <position position="208"/>
    </location>
</feature>
<dbReference type="OrthoDB" id="2862635at2759"/>
<name>A0A2G8SRV6_9APHY</name>
<sequence>MFAAMLLCQVLLATAVFAIPTSKERFAQRLARRAGGFQHQSTPRQSIESAPVDLELNAHGNVSNTLYSTNWAGAVLSQTTATWKSVTGTFVVPTPKEPDSASGPHYATAWVGIDGDTCQTAILQTGVDFNVNGDSVSYVAWYEWYPAYQFDFMDISIKAGDIVEVTVTATSTTSGTAMITNKSTGQTVLHTFSGQPSLCLYDAEWIVEDFTQVGVGLAPFANFGKVTFTGTTATTNSGSFVGPLGATLFDIVQNGQLLTSSSVDCNSVTVQYVGP</sequence>
<feature type="signal peptide" evidence="2">
    <location>
        <begin position="1"/>
        <end position="18"/>
    </location>
</feature>
<dbReference type="AlphaFoldDB" id="A0A2G8SRV6"/>
<evidence type="ECO:0000256" key="1">
    <source>
        <dbReference type="PIRSR" id="PIRSR600250-50"/>
    </source>
</evidence>
<dbReference type="SUPFAM" id="SSF49899">
    <property type="entry name" value="Concanavalin A-like lectins/glucanases"/>
    <property type="match status" value="1"/>
</dbReference>
<dbReference type="PANTHER" id="PTHR37536">
    <property type="entry name" value="PUTATIVE (AFU_ORTHOLOGUE AFUA_3G02970)-RELATED"/>
    <property type="match status" value="1"/>
</dbReference>
<dbReference type="Proteomes" id="UP000230002">
    <property type="component" value="Unassembled WGS sequence"/>
</dbReference>
<dbReference type="CDD" id="cd13426">
    <property type="entry name" value="Peptidase_G1"/>
    <property type="match status" value="1"/>
</dbReference>
<organism evidence="3 4">
    <name type="scientific">Ganoderma sinense ZZ0214-1</name>
    <dbReference type="NCBI Taxonomy" id="1077348"/>
    <lineage>
        <taxon>Eukaryota</taxon>
        <taxon>Fungi</taxon>
        <taxon>Dikarya</taxon>
        <taxon>Basidiomycota</taxon>
        <taxon>Agaricomycotina</taxon>
        <taxon>Agaricomycetes</taxon>
        <taxon>Polyporales</taxon>
        <taxon>Polyporaceae</taxon>
        <taxon>Ganoderma</taxon>
    </lineage>
</organism>
<dbReference type="STRING" id="1077348.A0A2G8SRV6"/>
<dbReference type="InterPro" id="IPR000250">
    <property type="entry name" value="Peptidase_G1"/>
</dbReference>